<keyword evidence="5 9" id="KW-0784">Thiamine biosynthesis</keyword>
<reference evidence="12" key="1">
    <citation type="submission" date="2016-10" db="EMBL/GenBank/DDBJ databases">
        <authorList>
            <person name="Varghese N."/>
            <person name="Submissions S."/>
        </authorList>
    </citation>
    <scope>NUCLEOTIDE SEQUENCE [LARGE SCALE GENOMIC DNA]</scope>
    <source>
        <strain evidence="12">OK042</strain>
    </source>
</reference>
<feature type="binding site" evidence="9">
    <location>
        <position position="67"/>
    </location>
    <ligand>
        <name>Mg(2+)</name>
        <dbReference type="ChEBI" id="CHEBI:18420"/>
    </ligand>
</feature>
<dbReference type="InterPro" id="IPR034291">
    <property type="entry name" value="TMP_synthase"/>
</dbReference>
<sequence length="209" mass="22009">MSTRPELHVITNGRQGLEEVLAMAEAAYAGGMDYLHIREKQRTARECMDWVKALSTVMPSSCLIVNDRVDVAAASGCRGAHLAYHSLTPSEARLLLAKEQWIGRSVHSVKEAEAAAAEGATYALYGHLFPSGSKPGVPARGTGELTSITAALSIPVIGIGGITPANTTQVLAAGCRGIAVLSGITDAHNVKEATAAYRNVLDTWEGRSI</sequence>
<dbReference type="STRING" id="1884381.SAMN05518846_102357"/>
<feature type="binding site" evidence="9">
    <location>
        <position position="105"/>
    </location>
    <ligand>
        <name>4-amino-2-methyl-5-(diphosphooxymethyl)pyrimidine</name>
        <dbReference type="ChEBI" id="CHEBI:57841"/>
    </ligand>
</feature>
<evidence type="ECO:0000256" key="5">
    <source>
        <dbReference type="ARBA" id="ARBA00022977"/>
    </source>
</evidence>
<feature type="binding site" evidence="9">
    <location>
        <position position="161"/>
    </location>
    <ligand>
        <name>2-[(2R,5Z)-2-carboxy-4-methylthiazol-5(2H)-ylidene]ethyl phosphate</name>
        <dbReference type="ChEBI" id="CHEBI:62899"/>
    </ligand>
</feature>
<dbReference type="GO" id="GO:0005737">
    <property type="term" value="C:cytoplasm"/>
    <property type="evidence" value="ECO:0007669"/>
    <property type="project" value="TreeGrafter"/>
</dbReference>
<dbReference type="InterPro" id="IPR036206">
    <property type="entry name" value="ThiamineP_synth_sf"/>
</dbReference>
<dbReference type="InterPro" id="IPR022998">
    <property type="entry name" value="ThiamineP_synth_TenI"/>
</dbReference>
<dbReference type="UniPathway" id="UPA00060">
    <property type="reaction ID" value="UER00141"/>
</dbReference>
<gene>
    <name evidence="9" type="primary">thiE</name>
    <name evidence="11" type="ORF">SAMN05518846_102357</name>
</gene>
<keyword evidence="2 9" id="KW-0808">Transferase</keyword>
<dbReference type="EMBL" id="FORT01000002">
    <property type="protein sequence ID" value="SFJ20327.1"/>
    <property type="molecule type" value="Genomic_DNA"/>
</dbReference>
<comment type="similarity">
    <text evidence="9">Belongs to the thiamine-phosphate synthase family.</text>
</comment>
<feature type="binding site" evidence="9">
    <location>
        <begin position="131"/>
        <end position="133"/>
    </location>
    <ligand>
        <name>2-[(2R,5Z)-2-carboxy-4-methylthiazol-5(2H)-ylidene]ethyl phosphate</name>
        <dbReference type="ChEBI" id="CHEBI:62899"/>
    </ligand>
</feature>
<evidence type="ECO:0000313" key="11">
    <source>
        <dbReference type="EMBL" id="SFJ20327.1"/>
    </source>
</evidence>
<protein>
    <recommendedName>
        <fullName evidence="9">Thiamine-phosphate synthase</fullName>
        <shortName evidence="9">TP synthase</shortName>
        <shortName evidence="9">TPS</shortName>
        <ecNumber evidence="9">2.5.1.3</ecNumber>
    </recommendedName>
    <alternativeName>
        <fullName evidence="9">Thiamine-phosphate pyrophosphorylase</fullName>
        <shortName evidence="9">TMP pyrophosphorylase</shortName>
        <shortName evidence="9">TMP-PPase</shortName>
    </alternativeName>
</protein>
<evidence type="ECO:0000313" key="12">
    <source>
        <dbReference type="Proteomes" id="UP000198915"/>
    </source>
</evidence>
<keyword evidence="3 9" id="KW-0479">Metal-binding</keyword>
<feature type="binding site" evidence="9">
    <location>
        <begin position="181"/>
        <end position="182"/>
    </location>
    <ligand>
        <name>2-[(2R,5Z)-2-carboxy-4-methylthiazol-5(2H)-ylidene]ethyl phosphate</name>
        <dbReference type="ChEBI" id="CHEBI:62899"/>
    </ligand>
</feature>
<evidence type="ECO:0000256" key="2">
    <source>
        <dbReference type="ARBA" id="ARBA00022679"/>
    </source>
</evidence>
<comment type="pathway">
    <text evidence="1 9">Cofactor biosynthesis; thiamine diphosphate biosynthesis; thiamine phosphate from 4-amino-2-methyl-5-diphosphomethylpyrimidine and 4-methyl-5-(2-phosphoethyl)-thiazole: step 1/1.</text>
</comment>
<feature type="domain" description="Thiamine phosphate synthase/TenI" evidence="10">
    <location>
        <begin position="7"/>
        <end position="184"/>
    </location>
</feature>
<comment type="catalytic activity">
    <reaction evidence="6 9">
        <text>4-methyl-5-(2-phosphooxyethyl)-thiazole + 4-amino-2-methyl-5-(diphosphooxymethyl)pyrimidine + H(+) = thiamine phosphate + diphosphate</text>
        <dbReference type="Rhea" id="RHEA:22328"/>
        <dbReference type="ChEBI" id="CHEBI:15378"/>
        <dbReference type="ChEBI" id="CHEBI:33019"/>
        <dbReference type="ChEBI" id="CHEBI:37575"/>
        <dbReference type="ChEBI" id="CHEBI:57841"/>
        <dbReference type="ChEBI" id="CHEBI:58296"/>
        <dbReference type="EC" id="2.5.1.3"/>
    </reaction>
</comment>
<dbReference type="CDD" id="cd00564">
    <property type="entry name" value="TMP_TenI"/>
    <property type="match status" value="1"/>
</dbReference>
<comment type="cofactor">
    <cofactor evidence="9">
        <name>Mg(2+)</name>
        <dbReference type="ChEBI" id="CHEBI:18420"/>
    </cofactor>
    <text evidence="9">Binds 1 Mg(2+) ion per subunit.</text>
</comment>
<dbReference type="GO" id="GO:0009229">
    <property type="term" value="P:thiamine diphosphate biosynthetic process"/>
    <property type="evidence" value="ECO:0007669"/>
    <property type="project" value="UniProtKB-UniRule"/>
</dbReference>
<feature type="binding site" evidence="9">
    <location>
        <position position="134"/>
    </location>
    <ligand>
        <name>4-amino-2-methyl-5-(diphosphooxymethyl)pyrimidine</name>
        <dbReference type="ChEBI" id="CHEBI:57841"/>
    </ligand>
</feature>
<evidence type="ECO:0000256" key="6">
    <source>
        <dbReference type="ARBA" id="ARBA00047334"/>
    </source>
</evidence>
<feature type="binding site" evidence="9">
    <location>
        <position position="66"/>
    </location>
    <ligand>
        <name>4-amino-2-methyl-5-(diphosphooxymethyl)pyrimidine</name>
        <dbReference type="ChEBI" id="CHEBI:57841"/>
    </ligand>
</feature>
<dbReference type="PANTHER" id="PTHR20857:SF22">
    <property type="entry name" value="THIAZOLE TAUTOMERASE"/>
    <property type="match status" value="1"/>
</dbReference>
<dbReference type="Gene3D" id="3.20.20.70">
    <property type="entry name" value="Aldolase class I"/>
    <property type="match status" value="1"/>
</dbReference>
<dbReference type="GO" id="GO:0004789">
    <property type="term" value="F:thiamine-phosphate diphosphorylase activity"/>
    <property type="evidence" value="ECO:0007669"/>
    <property type="project" value="UniProtKB-UniRule"/>
</dbReference>
<evidence type="ECO:0000256" key="7">
    <source>
        <dbReference type="ARBA" id="ARBA00047851"/>
    </source>
</evidence>
<comment type="catalytic activity">
    <reaction evidence="7 9">
        <text>2-(2-carboxy-4-methylthiazol-5-yl)ethyl phosphate + 4-amino-2-methyl-5-(diphosphooxymethyl)pyrimidine + 2 H(+) = thiamine phosphate + CO2 + diphosphate</text>
        <dbReference type="Rhea" id="RHEA:47848"/>
        <dbReference type="ChEBI" id="CHEBI:15378"/>
        <dbReference type="ChEBI" id="CHEBI:16526"/>
        <dbReference type="ChEBI" id="CHEBI:33019"/>
        <dbReference type="ChEBI" id="CHEBI:37575"/>
        <dbReference type="ChEBI" id="CHEBI:57841"/>
        <dbReference type="ChEBI" id="CHEBI:62890"/>
        <dbReference type="EC" id="2.5.1.3"/>
    </reaction>
</comment>
<accession>A0A1I3PG53</accession>
<dbReference type="Pfam" id="PF02581">
    <property type="entry name" value="TMP-TENI"/>
    <property type="match status" value="1"/>
</dbReference>
<keyword evidence="4 9" id="KW-0460">Magnesium</keyword>
<dbReference type="HAMAP" id="MF_00097">
    <property type="entry name" value="TMP_synthase"/>
    <property type="match status" value="1"/>
</dbReference>
<comment type="function">
    <text evidence="9">Condenses 4-methyl-5-(beta-hydroxyethyl)thiazole monophosphate (THZ-P) and 2-methyl-4-amino-5-hydroxymethyl pyrimidine pyrophosphate (HMP-PP) to form thiamine monophosphate (TMP).</text>
</comment>
<dbReference type="EC" id="2.5.1.3" evidence="9"/>
<proteinExistence type="inferred from homology"/>
<dbReference type="AlphaFoldDB" id="A0A1I3PG53"/>
<dbReference type="InterPro" id="IPR013785">
    <property type="entry name" value="Aldolase_TIM"/>
</dbReference>
<evidence type="ECO:0000256" key="3">
    <source>
        <dbReference type="ARBA" id="ARBA00022723"/>
    </source>
</evidence>
<evidence type="ECO:0000259" key="10">
    <source>
        <dbReference type="Pfam" id="PF02581"/>
    </source>
</evidence>
<evidence type="ECO:0000256" key="4">
    <source>
        <dbReference type="ARBA" id="ARBA00022842"/>
    </source>
</evidence>
<evidence type="ECO:0000256" key="9">
    <source>
        <dbReference type="HAMAP-Rule" id="MF_00097"/>
    </source>
</evidence>
<evidence type="ECO:0000256" key="1">
    <source>
        <dbReference type="ARBA" id="ARBA00005165"/>
    </source>
</evidence>
<comment type="catalytic activity">
    <reaction evidence="8 9">
        <text>2-[(2R,5Z)-2-carboxy-4-methylthiazol-5(2H)-ylidene]ethyl phosphate + 4-amino-2-methyl-5-(diphosphooxymethyl)pyrimidine + 2 H(+) = thiamine phosphate + CO2 + diphosphate</text>
        <dbReference type="Rhea" id="RHEA:47844"/>
        <dbReference type="ChEBI" id="CHEBI:15378"/>
        <dbReference type="ChEBI" id="CHEBI:16526"/>
        <dbReference type="ChEBI" id="CHEBI:33019"/>
        <dbReference type="ChEBI" id="CHEBI:37575"/>
        <dbReference type="ChEBI" id="CHEBI:57841"/>
        <dbReference type="ChEBI" id="CHEBI:62899"/>
        <dbReference type="EC" id="2.5.1.3"/>
    </reaction>
</comment>
<dbReference type="SUPFAM" id="SSF51391">
    <property type="entry name" value="Thiamin phosphate synthase"/>
    <property type="match status" value="1"/>
</dbReference>
<organism evidence="11 12">
    <name type="scientific">Brevibacillus centrosporus</name>
    <dbReference type="NCBI Taxonomy" id="54910"/>
    <lineage>
        <taxon>Bacteria</taxon>
        <taxon>Bacillati</taxon>
        <taxon>Bacillota</taxon>
        <taxon>Bacilli</taxon>
        <taxon>Bacillales</taxon>
        <taxon>Paenibacillaceae</taxon>
        <taxon>Brevibacillus</taxon>
    </lineage>
</organism>
<dbReference type="GO" id="GO:0009228">
    <property type="term" value="P:thiamine biosynthetic process"/>
    <property type="evidence" value="ECO:0007669"/>
    <property type="project" value="UniProtKB-KW"/>
</dbReference>
<name>A0A1I3PG53_9BACL</name>
<dbReference type="Proteomes" id="UP000198915">
    <property type="component" value="Unassembled WGS sequence"/>
</dbReference>
<dbReference type="RefSeq" id="WP_092266850.1">
    <property type="nucleotide sequence ID" value="NZ_BJOE01000018.1"/>
</dbReference>
<dbReference type="GO" id="GO:0000287">
    <property type="term" value="F:magnesium ion binding"/>
    <property type="evidence" value="ECO:0007669"/>
    <property type="project" value="UniProtKB-UniRule"/>
</dbReference>
<evidence type="ECO:0000256" key="8">
    <source>
        <dbReference type="ARBA" id="ARBA00047883"/>
    </source>
</evidence>
<keyword evidence="12" id="KW-1185">Reference proteome</keyword>
<comment type="caution">
    <text evidence="9">Lacks conserved residue(s) required for the propagation of feature annotation.</text>
</comment>
<dbReference type="PANTHER" id="PTHR20857">
    <property type="entry name" value="THIAMINE-PHOSPHATE PYROPHOSPHORYLASE"/>
    <property type="match status" value="1"/>
</dbReference>